<dbReference type="EnsemblPlants" id="LPERR01G05620.2">
    <property type="protein sequence ID" value="LPERR01G05620.2"/>
    <property type="gene ID" value="LPERR01G05620"/>
</dbReference>
<dbReference type="HOGENOM" id="CLU_878143_0_0_1"/>
<dbReference type="AlphaFoldDB" id="A0A0D9UXT7"/>
<protein>
    <submittedName>
        <fullName evidence="1">Uncharacterized protein</fullName>
    </submittedName>
</protein>
<accession>A0A0D9UXT7</accession>
<reference evidence="1 2" key="1">
    <citation type="submission" date="2012-08" db="EMBL/GenBank/DDBJ databases">
        <title>Oryza genome evolution.</title>
        <authorList>
            <person name="Wing R.A."/>
        </authorList>
    </citation>
    <scope>NUCLEOTIDE SEQUENCE</scope>
</reference>
<keyword evidence="2" id="KW-1185">Reference proteome</keyword>
<dbReference type="Gramene" id="LPERR01G05620.2">
    <property type="protein sequence ID" value="LPERR01G05620.2"/>
    <property type="gene ID" value="LPERR01G05620"/>
</dbReference>
<sequence length="317" mass="33909">MPSFTVATAVSSPTRPTANLAPKVADLACCAADPEVADTPVADPACCAADPDVANLPAKAAGRRSRAVVPAPLIRRPSRMSHARPSILRASAELLLLLCNMLSRRSQRKAAARGVGVRDMGCGAATSSVLVPAFPRRIFSTATRCVAGWSRRRPPTSSGCTGLLTRRYTAAPPHLSRGVGRGCRHFHLSSASAGDHLAHALCQTPPISASNLKIWVRLLCPTGKAGCNDGIVLGLSWLVDQVTNSKIEEFVLLWTSTIFATILRNSFSFGYFILSERCGAEEAVTTWLNVGDDDPQPYPRWQMGPLEFHMPTPNVAD</sequence>
<reference evidence="2" key="2">
    <citation type="submission" date="2013-12" db="EMBL/GenBank/DDBJ databases">
        <authorList>
            <person name="Yu Y."/>
            <person name="Lee S."/>
            <person name="de Baynast K."/>
            <person name="Wissotski M."/>
            <person name="Liu L."/>
            <person name="Talag J."/>
            <person name="Goicoechea J."/>
            <person name="Angelova A."/>
            <person name="Jetty R."/>
            <person name="Kudrna D."/>
            <person name="Golser W."/>
            <person name="Rivera L."/>
            <person name="Zhang J."/>
            <person name="Wing R."/>
        </authorList>
    </citation>
    <scope>NUCLEOTIDE SEQUENCE</scope>
</reference>
<reference evidence="1" key="3">
    <citation type="submission" date="2015-04" db="UniProtKB">
        <authorList>
            <consortium name="EnsemblPlants"/>
        </authorList>
    </citation>
    <scope>IDENTIFICATION</scope>
</reference>
<evidence type="ECO:0000313" key="1">
    <source>
        <dbReference type="EnsemblPlants" id="LPERR01G05620.2"/>
    </source>
</evidence>
<dbReference type="Proteomes" id="UP000032180">
    <property type="component" value="Chromosome 1"/>
</dbReference>
<proteinExistence type="predicted"/>
<name>A0A0D9UXT7_9ORYZ</name>
<organism evidence="1 2">
    <name type="scientific">Leersia perrieri</name>
    <dbReference type="NCBI Taxonomy" id="77586"/>
    <lineage>
        <taxon>Eukaryota</taxon>
        <taxon>Viridiplantae</taxon>
        <taxon>Streptophyta</taxon>
        <taxon>Embryophyta</taxon>
        <taxon>Tracheophyta</taxon>
        <taxon>Spermatophyta</taxon>
        <taxon>Magnoliopsida</taxon>
        <taxon>Liliopsida</taxon>
        <taxon>Poales</taxon>
        <taxon>Poaceae</taxon>
        <taxon>BOP clade</taxon>
        <taxon>Oryzoideae</taxon>
        <taxon>Oryzeae</taxon>
        <taxon>Oryzinae</taxon>
        <taxon>Leersia</taxon>
    </lineage>
</organism>
<evidence type="ECO:0000313" key="2">
    <source>
        <dbReference type="Proteomes" id="UP000032180"/>
    </source>
</evidence>